<proteinExistence type="predicted"/>
<keyword evidence="1" id="KW-1133">Transmembrane helix</keyword>
<keyword evidence="5" id="KW-1185">Reference proteome</keyword>
<dbReference type="Proteomes" id="UP000654075">
    <property type="component" value="Unassembled WGS sequence"/>
</dbReference>
<organism evidence="3 4">
    <name type="scientific">Polarella glacialis</name>
    <name type="common">Dinoflagellate</name>
    <dbReference type="NCBI Taxonomy" id="89957"/>
    <lineage>
        <taxon>Eukaryota</taxon>
        <taxon>Sar</taxon>
        <taxon>Alveolata</taxon>
        <taxon>Dinophyceae</taxon>
        <taxon>Suessiales</taxon>
        <taxon>Suessiaceae</taxon>
        <taxon>Polarella</taxon>
    </lineage>
</organism>
<reference evidence="3" key="1">
    <citation type="submission" date="2021-02" db="EMBL/GenBank/DDBJ databases">
        <authorList>
            <person name="Dougan E. K."/>
            <person name="Rhodes N."/>
            <person name="Thang M."/>
            <person name="Chan C."/>
        </authorList>
    </citation>
    <scope>NUCLEOTIDE SEQUENCE</scope>
</reference>
<keyword evidence="1" id="KW-0472">Membrane</keyword>
<sequence length="108" mass="11742">MTAEKRVGLEGTWRLLLAFGALPSLIAFGMRCQLPESNEFAQASSLEGSQRGEESAMEKISTMAERIGRSRLAAERVQVRAGSDLLQGFNPFGMFHPLGSLLLLGTRS</sequence>
<evidence type="ECO:0000313" key="3">
    <source>
        <dbReference type="EMBL" id="CAE8688739.1"/>
    </source>
</evidence>
<evidence type="ECO:0000313" key="5">
    <source>
        <dbReference type="Proteomes" id="UP000654075"/>
    </source>
</evidence>
<keyword evidence="1" id="KW-0812">Transmembrane</keyword>
<protein>
    <submittedName>
        <fullName evidence="3">Uncharacterized protein</fullName>
    </submittedName>
</protein>
<feature type="transmembrane region" description="Helical" evidence="1">
    <location>
        <begin position="12"/>
        <end position="30"/>
    </location>
</feature>
<evidence type="ECO:0000256" key="1">
    <source>
        <dbReference type="SAM" id="Phobius"/>
    </source>
</evidence>
<dbReference type="AlphaFoldDB" id="A0A813K2P3"/>
<dbReference type="EMBL" id="CAJNNV010029380">
    <property type="protein sequence ID" value="CAE8628363.1"/>
    <property type="molecule type" value="Genomic_DNA"/>
</dbReference>
<dbReference type="Proteomes" id="UP000626109">
    <property type="component" value="Unassembled WGS sequence"/>
</dbReference>
<accession>A0A813K2P3</accession>
<dbReference type="EMBL" id="CAJNNW010026952">
    <property type="protein sequence ID" value="CAE8688739.1"/>
    <property type="molecule type" value="Genomic_DNA"/>
</dbReference>
<evidence type="ECO:0000313" key="4">
    <source>
        <dbReference type="Proteomes" id="UP000626109"/>
    </source>
</evidence>
<evidence type="ECO:0000313" key="2">
    <source>
        <dbReference type="EMBL" id="CAE8628363.1"/>
    </source>
</evidence>
<comment type="caution">
    <text evidence="3">The sequence shown here is derived from an EMBL/GenBank/DDBJ whole genome shotgun (WGS) entry which is preliminary data.</text>
</comment>
<gene>
    <name evidence="2" type="ORF">PGLA1383_LOCUS45021</name>
    <name evidence="3" type="ORF">PGLA2088_LOCUS26097</name>
</gene>
<name>A0A813K2P3_POLGL</name>